<evidence type="ECO:0000256" key="1">
    <source>
        <dbReference type="SAM" id="MobiDB-lite"/>
    </source>
</evidence>
<feature type="transmembrane region" description="Helical" evidence="2">
    <location>
        <begin position="425"/>
        <end position="443"/>
    </location>
</feature>
<feature type="transmembrane region" description="Helical" evidence="2">
    <location>
        <begin position="321"/>
        <end position="345"/>
    </location>
</feature>
<dbReference type="GO" id="GO:0008233">
    <property type="term" value="F:peptidase activity"/>
    <property type="evidence" value="ECO:0007669"/>
    <property type="project" value="InterPro"/>
</dbReference>
<keyword evidence="4" id="KW-1185">Reference proteome</keyword>
<dbReference type="InterPro" id="IPR026898">
    <property type="entry name" value="PrsW"/>
</dbReference>
<evidence type="ECO:0000313" key="4">
    <source>
        <dbReference type="Proteomes" id="UP001165160"/>
    </source>
</evidence>
<name>A0A9W7BQB6_9STRA</name>
<evidence type="ECO:0008006" key="5">
    <source>
        <dbReference type="Google" id="ProtNLM"/>
    </source>
</evidence>
<protein>
    <recommendedName>
        <fullName evidence="5">Transmembrane protein</fullName>
    </recommendedName>
</protein>
<keyword evidence="2" id="KW-1133">Transmembrane helix</keyword>
<feature type="compositionally biased region" description="Acidic residues" evidence="1">
    <location>
        <begin position="658"/>
        <end position="671"/>
    </location>
</feature>
<comment type="caution">
    <text evidence="3">The sequence shown here is derived from an EMBL/GenBank/DDBJ whole genome shotgun (WGS) entry which is preliminary data.</text>
</comment>
<feature type="transmembrane region" description="Helical" evidence="2">
    <location>
        <begin position="614"/>
        <end position="635"/>
    </location>
</feature>
<reference evidence="4" key="1">
    <citation type="journal article" date="2023" name="Commun. Biol.">
        <title>Genome analysis of Parmales, the sister group of diatoms, reveals the evolutionary specialization of diatoms from phago-mixotrophs to photoautotrophs.</title>
        <authorList>
            <person name="Ban H."/>
            <person name="Sato S."/>
            <person name="Yoshikawa S."/>
            <person name="Yamada K."/>
            <person name="Nakamura Y."/>
            <person name="Ichinomiya M."/>
            <person name="Sato N."/>
            <person name="Blanc-Mathieu R."/>
            <person name="Endo H."/>
            <person name="Kuwata A."/>
            <person name="Ogata H."/>
        </authorList>
    </citation>
    <scope>NUCLEOTIDE SEQUENCE [LARGE SCALE GENOMIC DNA]</scope>
    <source>
        <strain evidence="4">NIES 3699</strain>
    </source>
</reference>
<feature type="region of interest" description="Disordered" evidence="1">
    <location>
        <begin position="1"/>
        <end position="27"/>
    </location>
</feature>
<feature type="transmembrane region" description="Helical" evidence="2">
    <location>
        <begin position="95"/>
        <end position="114"/>
    </location>
</feature>
<dbReference type="PANTHER" id="PTHR36844:SF1">
    <property type="entry name" value="PROTEASE PRSW"/>
    <property type="match status" value="1"/>
</dbReference>
<keyword evidence="2" id="KW-0812">Transmembrane</keyword>
<dbReference type="Pfam" id="PF13367">
    <property type="entry name" value="PrsW-protease"/>
    <property type="match status" value="1"/>
</dbReference>
<keyword evidence="2" id="KW-0472">Membrane</keyword>
<dbReference type="EMBL" id="BRXX01000131">
    <property type="protein sequence ID" value="GMH92641.1"/>
    <property type="molecule type" value="Genomic_DNA"/>
</dbReference>
<feature type="region of interest" description="Disordered" evidence="1">
    <location>
        <begin position="649"/>
        <end position="671"/>
    </location>
</feature>
<dbReference type="AlphaFoldDB" id="A0A9W7BQB6"/>
<feature type="region of interest" description="Disordered" evidence="1">
    <location>
        <begin position="237"/>
        <end position="258"/>
    </location>
</feature>
<feature type="transmembrane region" description="Helical" evidence="2">
    <location>
        <begin position="383"/>
        <end position="405"/>
    </location>
</feature>
<feature type="transmembrane region" description="Helical" evidence="2">
    <location>
        <begin position="351"/>
        <end position="371"/>
    </location>
</feature>
<organism evidence="3 4">
    <name type="scientific">Triparma verrucosa</name>
    <dbReference type="NCBI Taxonomy" id="1606542"/>
    <lineage>
        <taxon>Eukaryota</taxon>
        <taxon>Sar</taxon>
        <taxon>Stramenopiles</taxon>
        <taxon>Ochrophyta</taxon>
        <taxon>Bolidophyceae</taxon>
        <taxon>Parmales</taxon>
        <taxon>Triparmaceae</taxon>
        <taxon>Triparma</taxon>
    </lineage>
</organism>
<proteinExistence type="predicted"/>
<evidence type="ECO:0000256" key="2">
    <source>
        <dbReference type="SAM" id="Phobius"/>
    </source>
</evidence>
<dbReference type="PANTHER" id="PTHR36844">
    <property type="entry name" value="PROTEASE PRSW"/>
    <property type="match status" value="1"/>
</dbReference>
<feature type="transmembrane region" description="Helical" evidence="2">
    <location>
        <begin position="120"/>
        <end position="136"/>
    </location>
</feature>
<gene>
    <name evidence="3" type="ORF">TrVE_jg10867</name>
</gene>
<dbReference type="Proteomes" id="UP001165160">
    <property type="component" value="Unassembled WGS sequence"/>
</dbReference>
<feature type="transmembrane region" description="Helical" evidence="2">
    <location>
        <begin position="512"/>
        <end position="533"/>
    </location>
</feature>
<feature type="compositionally biased region" description="Low complexity" evidence="1">
    <location>
        <begin position="9"/>
        <end position="27"/>
    </location>
</feature>
<feature type="transmembrane region" description="Helical" evidence="2">
    <location>
        <begin position="480"/>
        <end position="500"/>
    </location>
</feature>
<evidence type="ECO:0000313" key="3">
    <source>
        <dbReference type="EMBL" id="GMH92641.1"/>
    </source>
</evidence>
<accession>A0A9W7BQB6</accession>
<sequence length="671" mass="74402">MPHTPTKISTTSARSSRSVSFSPSPPRSAVVLLPFEIEERNEEVNPDCRSYNGWSSSISETYEVESIGCSIFCPLLLEGRTHTLVTGSKMAGRKLICINLLLMLVAVTLIIVDLPLVSDVVRQLVGIALLCFLFFMRRLRRAAILEAFESSGASSPAGALRKYASTNKIAKALYESFSHGLFTCIVPRDDANCNEEPSASARNSWLSRFGFYCNPLGICALAQEARHVAHHLSKTSFSSSSSSSSSSPSAQTSPTNGGGNININIISSSSSSPSSTNPPSKPIPSSGATLIDFFTHENFSVFQKKHFYLRRNNDSSPRRHFLAASQCSKILLVLMGCAVIVSLLLTEMKKYTLLLVSVVFLQPVVLLYVIYWRSQRFDISLDAVIKLFMVGFFVSSPISLIIETVLHRWLESLNDYFFDSGTKSVINHIVTMFLFSFLVASLCEEATKYYGVVMTRLPSPFPANEIANVSKYRRANACTTYFVCVAIGFSTAENLLLTIMRKDAEDAKLATLFIRFFMPIHVLTSAIMSVFVIQEDIERNDFVGISSGVSNRRNNNLMTHFKGVWGMIKPSFILHGVFDFVLFGLGYFIDGRKPHSDVEYINDSEHVPSRANNLSIVLGAASGLIIICIGLLYYVSIANQQERRLKQEEIPLMSNGREDDDDDDDNDDDNV</sequence>
<feature type="transmembrane region" description="Helical" evidence="2">
    <location>
        <begin position="572"/>
        <end position="589"/>
    </location>
</feature>